<dbReference type="Gene3D" id="2.60.40.1180">
    <property type="entry name" value="Golgi alpha-mannosidase II"/>
    <property type="match status" value="1"/>
</dbReference>
<dbReference type="Gene3D" id="3.20.20.80">
    <property type="entry name" value="Glycosidases"/>
    <property type="match status" value="1"/>
</dbReference>
<dbReference type="InterPro" id="IPR050985">
    <property type="entry name" value="Alpha-glycosidase_related"/>
</dbReference>
<keyword evidence="2" id="KW-0326">Glycosidase</keyword>
<dbReference type="InterPro" id="IPR048395">
    <property type="entry name" value="Glyco_hydro_31_C"/>
</dbReference>
<dbReference type="InterPro" id="IPR013780">
    <property type="entry name" value="Glyco_hydro_b"/>
</dbReference>
<dbReference type="SUPFAM" id="SSF51445">
    <property type="entry name" value="(Trans)glycosidases"/>
    <property type="match status" value="1"/>
</dbReference>
<feature type="transmembrane region" description="Helical" evidence="3">
    <location>
        <begin position="53"/>
        <end position="73"/>
    </location>
</feature>
<dbReference type="Proteomes" id="UP001153737">
    <property type="component" value="Chromosome 17"/>
</dbReference>
<evidence type="ECO:0000256" key="1">
    <source>
        <dbReference type="ARBA" id="ARBA00007806"/>
    </source>
</evidence>
<dbReference type="PANTHER" id="PTHR43053">
    <property type="entry name" value="GLYCOSIDASE FAMILY 31"/>
    <property type="match status" value="1"/>
</dbReference>
<dbReference type="InterPro" id="IPR000322">
    <property type="entry name" value="Glyco_hydro_31_TIM"/>
</dbReference>
<dbReference type="AlphaFoldDB" id="A0A9P0GPI5"/>
<sequence>MLKPPGEDLESGADSPAMSITSVNSIASLLREKIQNLPQTIRKKKSPEYKTKIFVGFLFIAIVVLIVTSYFLYNQKVLAKAYFEKIKFNKVQRLMKIHNNEGVIVVNAALGTTLNYDKVLPCLPRDNKHDGSLCLEWMHRARLYLDFHDLDDAVKCYNLRWISLSDSVPPTDCFDLSAAHWYGGGQTAEAAWPLEKGGHPFRPFVTGRVEDGRWGNVVKRYFVSSKGAAIIVDDKTPLHVSIRTNEDKKELCLRAQYDDFAFVNRLTPSAELNYSICVGSNMSELHNHLSEHTLWDGLKKEDSNVIDYLLTEPVWEIISDSDEILTEETIYNFTEDITNSVGIMKQGHVLINEFWQKNIGDFELDIDRFPTLDKTLDMLKRRGFRVVFTIQPFISTESFNFAEAVRKRLLVSERFSDRRIPALTRYKSLQSAGMLDITNEKTVPWLLEKLKKVMNKYKFDAFFLDMGTAYDLPHYYHCDRPLANPDQYKVTFTNSLLGSVPVFGISSAVLRPRPPTFVFLPPFESSWAGLRGVVPTLLTYGVLGYPFLIPGAVGGDYDAPQLIPKKNGTERSLPDEELYIRWLQLAAFLPVVRYHHLPSSYGNQNISEIAKSLALTRQNKVTPKLKKFARVSLNIGLPLIRPLWMLDSEDPNCHQVSDEFSIGDDIIVAPIIDSGRRQREVYLPAGVWKDGIDGGLRKGSRWIHDYRVEEHQVAYFERMPDNTRF</sequence>
<evidence type="ECO:0000313" key="7">
    <source>
        <dbReference type="Proteomes" id="UP001153737"/>
    </source>
</evidence>
<accession>A0A9P0GPI5</accession>
<evidence type="ECO:0000256" key="2">
    <source>
        <dbReference type="RuleBase" id="RU361185"/>
    </source>
</evidence>
<keyword evidence="3" id="KW-0812">Transmembrane</keyword>
<protein>
    <recommendedName>
        <fullName evidence="8">Glycosyl hydrolase family 31 protein</fullName>
    </recommendedName>
</protein>
<comment type="similarity">
    <text evidence="1 2">Belongs to the glycosyl hydrolase 31 family.</text>
</comment>
<feature type="domain" description="Glycoside hydrolase family 31 TIM barrel" evidence="4">
    <location>
        <begin position="353"/>
        <end position="475"/>
    </location>
</feature>
<keyword evidence="2" id="KW-0378">Hydrolase</keyword>
<dbReference type="PANTHER" id="PTHR43053:SF6">
    <property type="entry name" value="SITS-BINDING PROTEIN"/>
    <property type="match status" value="1"/>
</dbReference>
<gene>
    <name evidence="6" type="ORF">PHAECO_LOCUS5915</name>
</gene>
<proteinExistence type="inferred from homology"/>
<dbReference type="SUPFAM" id="SSF51011">
    <property type="entry name" value="Glycosyl hydrolase domain"/>
    <property type="match status" value="1"/>
</dbReference>
<name>A0A9P0GPI5_PHACE</name>
<dbReference type="GO" id="GO:0005975">
    <property type="term" value="P:carbohydrate metabolic process"/>
    <property type="evidence" value="ECO:0007669"/>
    <property type="project" value="InterPro"/>
</dbReference>
<evidence type="ECO:0000259" key="4">
    <source>
        <dbReference type="Pfam" id="PF01055"/>
    </source>
</evidence>
<reference evidence="6" key="1">
    <citation type="submission" date="2022-01" db="EMBL/GenBank/DDBJ databases">
        <authorList>
            <person name="King R."/>
        </authorList>
    </citation>
    <scope>NUCLEOTIDE SEQUENCE</scope>
</reference>
<feature type="domain" description="Glycosyl hydrolase family 31 C-terminal" evidence="5">
    <location>
        <begin position="636"/>
        <end position="716"/>
    </location>
</feature>
<dbReference type="GO" id="GO:0004553">
    <property type="term" value="F:hydrolase activity, hydrolyzing O-glycosyl compounds"/>
    <property type="evidence" value="ECO:0007669"/>
    <property type="project" value="InterPro"/>
</dbReference>
<keyword evidence="7" id="KW-1185">Reference proteome</keyword>
<evidence type="ECO:0000256" key="3">
    <source>
        <dbReference type="SAM" id="Phobius"/>
    </source>
</evidence>
<evidence type="ECO:0008006" key="8">
    <source>
        <dbReference type="Google" id="ProtNLM"/>
    </source>
</evidence>
<evidence type="ECO:0000313" key="6">
    <source>
        <dbReference type="EMBL" id="CAH1154802.1"/>
    </source>
</evidence>
<dbReference type="EMBL" id="OU896723">
    <property type="protein sequence ID" value="CAH1154802.1"/>
    <property type="molecule type" value="Genomic_DNA"/>
</dbReference>
<dbReference type="InterPro" id="IPR017853">
    <property type="entry name" value="GH"/>
</dbReference>
<reference evidence="6" key="2">
    <citation type="submission" date="2022-10" db="EMBL/GenBank/DDBJ databases">
        <authorList>
            <consortium name="ENA_rothamsted_submissions"/>
            <consortium name="culmorum"/>
            <person name="King R."/>
        </authorList>
    </citation>
    <scope>NUCLEOTIDE SEQUENCE</scope>
</reference>
<dbReference type="CDD" id="cd06592">
    <property type="entry name" value="GH31_NET37"/>
    <property type="match status" value="1"/>
</dbReference>
<evidence type="ECO:0000259" key="5">
    <source>
        <dbReference type="Pfam" id="PF21365"/>
    </source>
</evidence>
<dbReference type="Pfam" id="PF21365">
    <property type="entry name" value="Glyco_hydro_31_3rd"/>
    <property type="match status" value="1"/>
</dbReference>
<organism evidence="6 7">
    <name type="scientific">Phaedon cochleariae</name>
    <name type="common">Mustard beetle</name>
    <dbReference type="NCBI Taxonomy" id="80249"/>
    <lineage>
        <taxon>Eukaryota</taxon>
        <taxon>Metazoa</taxon>
        <taxon>Ecdysozoa</taxon>
        <taxon>Arthropoda</taxon>
        <taxon>Hexapoda</taxon>
        <taxon>Insecta</taxon>
        <taxon>Pterygota</taxon>
        <taxon>Neoptera</taxon>
        <taxon>Endopterygota</taxon>
        <taxon>Coleoptera</taxon>
        <taxon>Polyphaga</taxon>
        <taxon>Cucujiformia</taxon>
        <taxon>Chrysomeloidea</taxon>
        <taxon>Chrysomelidae</taxon>
        <taxon>Chrysomelinae</taxon>
        <taxon>Chrysomelini</taxon>
        <taxon>Phaedon</taxon>
    </lineage>
</organism>
<keyword evidence="3" id="KW-0472">Membrane</keyword>
<feature type="domain" description="Glycoside hydrolase family 31 TIM barrel" evidence="4">
    <location>
        <begin position="524"/>
        <end position="598"/>
    </location>
</feature>
<keyword evidence="3" id="KW-1133">Transmembrane helix</keyword>
<dbReference type="Pfam" id="PF01055">
    <property type="entry name" value="Glyco_hydro_31_2nd"/>
    <property type="match status" value="2"/>
</dbReference>